<dbReference type="EMBL" id="FNAX01000015">
    <property type="protein sequence ID" value="SDG18032.1"/>
    <property type="molecule type" value="Genomic_DNA"/>
</dbReference>
<sequence>MTSENQQADGLTTDVLPHHQSLLDGTDWASLGTARRDGGFLPAVLSRLLNSDPTVQTRAISELEPVCHQNSFYEATLPVALYVAAILDHPATATVVFDRRPEPERGYPVRAALLDWLGLLAYDADDECLAIGERHFNGDYLDDYPEMRTFRDHRPAFYRAVSAFLSHEDAAVREAAIVAALPLIEHPALACHRDELGRRVHRLLATSTNRYNRSRCLDALKNWGCDATALETTADIAARTRHIHGDDWAGGYMDEPPF</sequence>
<proteinExistence type="predicted"/>
<gene>
    <name evidence="1" type="ORF">SAMN05216260_115127</name>
</gene>
<organism evidence="1 2">
    <name type="scientific">Streptomyces griseoaurantiacus</name>
    <dbReference type="NCBI Taxonomy" id="68213"/>
    <lineage>
        <taxon>Bacteria</taxon>
        <taxon>Bacillati</taxon>
        <taxon>Actinomycetota</taxon>
        <taxon>Actinomycetes</taxon>
        <taxon>Kitasatosporales</taxon>
        <taxon>Streptomycetaceae</taxon>
        <taxon>Streptomyces</taxon>
        <taxon>Streptomyces aurantiacus group</taxon>
    </lineage>
</organism>
<reference evidence="1 2" key="1">
    <citation type="submission" date="2016-10" db="EMBL/GenBank/DDBJ databases">
        <authorList>
            <person name="de Groot N.N."/>
        </authorList>
    </citation>
    <scope>NUCLEOTIDE SEQUENCE [LARGE SCALE GENOMIC DNA]</scope>
    <source>
        <strain evidence="1 2">CGMCC 4.1859</strain>
    </source>
</reference>
<accession>A0A1G7S501</accession>
<dbReference type="Gene3D" id="1.25.10.10">
    <property type="entry name" value="Leucine-rich Repeat Variant"/>
    <property type="match status" value="1"/>
</dbReference>
<evidence type="ECO:0008006" key="3">
    <source>
        <dbReference type="Google" id="ProtNLM"/>
    </source>
</evidence>
<dbReference type="SUPFAM" id="SSF48371">
    <property type="entry name" value="ARM repeat"/>
    <property type="match status" value="1"/>
</dbReference>
<dbReference type="OrthoDB" id="292843at2"/>
<dbReference type="InterPro" id="IPR011989">
    <property type="entry name" value="ARM-like"/>
</dbReference>
<protein>
    <recommendedName>
        <fullName evidence="3">HEAT repeat-containing protein</fullName>
    </recommendedName>
</protein>
<dbReference type="InterPro" id="IPR016024">
    <property type="entry name" value="ARM-type_fold"/>
</dbReference>
<evidence type="ECO:0000313" key="2">
    <source>
        <dbReference type="Proteomes" id="UP000198614"/>
    </source>
</evidence>
<dbReference type="AlphaFoldDB" id="A0A1G7S501"/>
<evidence type="ECO:0000313" key="1">
    <source>
        <dbReference type="EMBL" id="SDG18032.1"/>
    </source>
</evidence>
<name>A0A1G7S501_9ACTN</name>
<dbReference type="Proteomes" id="UP000198614">
    <property type="component" value="Unassembled WGS sequence"/>
</dbReference>